<dbReference type="EMBL" id="AMZH03012671">
    <property type="protein sequence ID" value="RRT50611.1"/>
    <property type="molecule type" value="Genomic_DNA"/>
</dbReference>
<feature type="region of interest" description="Disordered" evidence="1">
    <location>
        <begin position="139"/>
        <end position="179"/>
    </location>
</feature>
<proteinExistence type="predicted"/>
<comment type="caution">
    <text evidence="2">The sequence shown here is derived from an EMBL/GenBank/DDBJ whole genome shotgun (WGS) entry which is preliminary data.</text>
</comment>
<evidence type="ECO:0000313" key="2">
    <source>
        <dbReference type="EMBL" id="RRT50611.1"/>
    </source>
</evidence>
<evidence type="ECO:0000256" key="1">
    <source>
        <dbReference type="SAM" id="MobiDB-lite"/>
    </source>
</evidence>
<protein>
    <submittedName>
        <fullName evidence="2">Uncharacterized protein</fullName>
    </submittedName>
</protein>
<organism evidence="2 3">
    <name type="scientific">Ensete ventricosum</name>
    <name type="common">Abyssinian banana</name>
    <name type="synonym">Musa ensete</name>
    <dbReference type="NCBI Taxonomy" id="4639"/>
    <lineage>
        <taxon>Eukaryota</taxon>
        <taxon>Viridiplantae</taxon>
        <taxon>Streptophyta</taxon>
        <taxon>Embryophyta</taxon>
        <taxon>Tracheophyta</taxon>
        <taxon>Spermatophyta</taxon>
        <taxon>Magnoliopsida</taxon>
        <taxon>Liliopsida</taxon>
        <taxon>Zingiberales</taxon>
        <taxon>Musaceae</taxon>
        <taxon>Ensete</taxon>
    </lineage>
</organism>
<name>A0A426YFS3_ENSVE</name>
<accession>A0A426YFS3</accession>
<feature type="non-terminal residue" evidence="2">
    <location>
        <position position="179"/>
    </location>
</feature>
<dbReference type="AlphaFoldDB" id="A0A426YFS3"/>
<evidence type="ECO:0000313" key="3">
    <source>
        <dbReference type="Proteomes" id="UP000287651"/>
    </source>
</evidence>
<gene>
    <name evidence="2" type="ORF">B296_00026941</name>
</gene>
<dbReference type="Proteomes" id="UP000287651">
    <property type="component" value="Unassembled WGS sequence"/>
</dbReference>
<sequence>MRSKGGVGVCARTYDYGQASEYIQCCDSPASAAGGHGCSFLLLTAIATFSGDLQDDFSVPLSCYLDLLLRFHSSSSSRRKSRRLIDNVAVRRKRQLSLAWIHSQVGIGMWRYKMTKAAVGERSRDRRPACFIRRLKAFPDPSGRVSEPGEPDRGLDSGPSRGPRLQDPPPVGPSPVLPR</sequence>
<feature type="compositionally biased region" description="Pro residues" evidence="1">
    <location>
        <begin position="166"/>
        <end position="179"/>
    </location>
</feature>
<reference evidence="2 3" key="1">
    <citation type="journal article" date="2014" name="Agronomy (Basel)">
        <title>A Draft Genome Sequence for Ensete ventricosum, the Drought-Tolerant Tree Against Hunger.</title>
        <authorList>
            <person name="Harrison J."/>
            <person name="Moore K.A."/>
            <person name="Paszkiewicz K."/>
            <person name="Jones T."/>
            <person name="Grant M."/>
            <person name="Ambacheew D."/>
            <person name="Muzemil S."/>
            <person name="Studholme D.J."/>
        </authorList>
    </citation>
    <scope>NUCLEOTIDE SEQUENCE [LARGE SCALE GENOMIC DNA]</scope>
</reference>